<feature type="transmembrane region" description="Helical" evidence="1">
    <location>
        <begin position="15"/>
        <end position="35"/>
    </location>
</feature>
<dbReference type="AlphaFoldDB" id="X1UNN5"/>
<reference evidence="2" key="1">
    <citation type="journal article" date="2014" name="Front. Microbiol.">
        <title>High frequency of phylogenetically diverse reductive dehalogenase-homologous genes in deep subseafloor sedimentary metagenomes.</title>
        <authorList>
            <person name="Kawai M."/>
            <person name="Futagami T."/>
            <person name="Toyoda A."/>
            <person name="Takaki Y."/>
            <person name="Nishi S."/>
            <person name="Hori S."/>
            <person name="Arai W."/>
            <person name="Tsubouchi T."/>
            <person name="Morono Y."/>
            <person name="Uchiyama I."/>
            <person name="Ito T."/>
            <person name="Fujiyama A."/>
            <person name="Inagaki F."/>
            <person name="Takami H."/>
        </authorList>
    </citation>
    <scope>NUCLEOTIDE SEQUENCE</scope>
    <source>
        <strain evidence="2">Expedition CK06-06</strain>
    </source>
</reference>
<name>X1UNN5_9ZZZZ</name>
<feature type="non-terminal residue" evidence="2">
    <location>
        <position position="83"/>
    </location>
</feature>
<evidence type="ECO:0000256" key="1">
    <source>
        <dbReference type="SAM" id="Phobius"/>
    </source>
</evidence>
<evidence type="ECO:0000313" key="2">
    <source>
        <dbReference type="EMBL" id="GAI93949.1"/>
    </source>
</evidence>
<keyword evidence="1" id="KW-1133">Transmembrane helix</keyword>
<accession>X1UNN5</accession>
<proteinExistence type="predicted"/>
<gene>
    <name evidence="2" type="ORF">S12H4_36782</name>
</gene>
<comment type="caution">
    <text evidence="2">The sequence shown here is derived from an EMBL/GenBank/DDBJ whole genome shotgun (WGS) entry which is preliminary data.</text>
</comment>
<organism evidence="2">
    <name type="scientific">marine sediment metagenome</name>
    <dbReference type="NCBI Taxonomy" id="412755"/>
    <lineage>
        <taxon>unclassified sequences</taxon>
        <taxon>metagenomes</taxon>
        <taxon>ecological metagenomes</taxon>
    </lineage>
</organism>
<dbReference type="EMBL" id="BARW01021957">
    <property type="protein sequence ID" value="GAI93949.1"/>
    <property type="molecule type" value="Genomic_DNA"/>
</dbReference>
<keyword evidence="1" id="KW-0812">Transmembrane</keyword>
<protein>
    <submittedName>
        <fullName evidence="2">Uncharacterized protein</fullName>
    </submittedName>
</protein>
<keyword evidence="1" id="KW-0472">Membrane</keyword>
<feature type="transmembrane region" description="Helical" evidence="1">
    <location>
        <begin position="50"/>
        <end position="67"/>
    </location>
</feature>
<sequence length="83" mass="9462">MNKKSPYNFSIKETVIGVIIVAIMVLLGKWAYIFLPPEYAEKTQIPNMEVIFGTSIAVLFIVIYKIVKEINEIKKQLDTKKTG</sequence>